<dbReference type="CDD" id="cd04433">
    <property type="entry name" value="AFD_class_I"/>
    <property type="match status" value="1"/>
</dbReference>
<dbReference type="PANTHER" id="PTHR24096:SF149">
    <property type="entry name" value="AMP-BINDING DOMAIN-CONTAINING PROTEIN-RELATED"/>
    <property type="match status" value="1"/>
</dbReference>
<feature type="domain" description="AMP-dependent synthetase/ligase" evidence="3">
    <location>
        <begin position="17"/>
        <end position="375"/>
    </location>
</feature>
<name>A0A7W9NFF1_9PSEU</name>
<dbReference type="Gene3D" id="3.40.50.12780">
    <property type="entry name" value="N-terminal domain of ligase-like"/>
    <property type="match status" value="1"/>
</dbReference>
<dbReference type="InterPro" id="IPR000873">
    <property type="entry name" value="AMP-dep_synth/lig_dom"/>
</dbReference>
<evidence type="ECO:0000313" key="5">
    <source>
        <dbReference type="EMBL" id="MBB5891322.1"/>
    </source>
</evidence>
<evidence type="ECO:0000259" key="3">
    <source>
        <dbReference type="Pfam" id="PF00501"/>
    </source>
</evidence>
<proteinExistence type="inferred from homology"/>
<evidence type="ECO:0000313" key="6">
    <source>
        <dbReference type="Proteomes" id="UP000585638"/>
    </source>
</evidence>
<dbReference type="SUPFAM" id="SSF56801">
    <property type="entry name" value="Acetyl-CoA synthetase-like"/>
    <property type="match status" value="1"/>
</dbReference>
<protein>
    <submittedName>
        <fullName evidence="5">Fatty-acyl-CoA synthase</fullName>
        <ecNumber evidence="5">6.2.1.-</ecNumber>
    </submittedName>
</protein>
<dbReference type="InterPro" id="IPR020845">
    <property type="entry name" value="AMP-binding_CS"/>
</dbReference>
<comment type="caution">
    <text evidence="5">The sequence shown here is derived from an EMBL/GenBank/DDBJ whole genome shotgun (WGS) entry which is preliminary data.</text>
</comment>
<evidence type="ECO:0000256" key="1">
    <source>
        <dbReference type="ARBA" id="ARBA00006432"/>
    </source>
</evidence>
<dbReference type="EMBL" id="JACHIR010000001">
    <property type="protein sequence ID" value="MBB5891322.1"/>
    <property type="molecule type" value="Genomic_DNA"/>
</dbReference>
<dbReference type="InterPro" id="IPR042099">
    <property type="entry name" value="ANL_N_sf"/>
</dbReference>
<evidence type="ECO:0000256" key="2">
    <source>
        <dbReference type="ARBA" id="ARBA00022598"/>
    </source>
</evidence>
<accession>A0A7W9NFF1</accession>
<gene>
    <name evidence="5" type="ORF">BJ998_002518</name>
</gene>
<organism evidence="5 6">
    <name type="scientific">Kutzneria kofuensis</name>
    <dbReference type="NCBI Taxonomy" id="103725"/>
    <lineage>
        <taxon>Bacteria</taxon>
        <taxon>Bacillati</taxon>
        <taxon>Actinomycetota</taxon>
        <taxon>Actinomycetes</taxon>
        <taxon>Pseudonocardiales</taxon>
        <taxon>Pseudonocardiaceae</taxon>
        <taxon>Kutzneria</taxon>
    </lineage>
</organism>
<dbReference type="InterPro" id="IPR025110">
    <property type="entry name" value="AMP-bd_C"/>
</dbReference>
<evidence type="ECO:0000259" key="4">
    <source>
        <dbReference type="Pfam" id="PF13193"/>
    </source>
</evidence>
<dbReference type="GO" id="GO:0016405">
    <property type="term" value="F:CoA-ligase activity"/>
    <property type="evidence" value="ECO:0007669"/>
    <property type="project" value="TreeGrafter"/>
</dbReference>
<dbReference type="Proteomes" id="UP000585638">
    <property type="component" value="Unassembled WGS sequence"/>
</dbReference>
<dbReference type="Pfam" id="PF13193">
    <property type="entry name" value="AMP-binding_C"/>
    <property type="match status" value="1"/>
</dbReference>
<dbReference type="EC" id="6.2.1.-" evidence="5"/>
<dbReference type="PROSITE" id="PS00455">
    <property type="entry name" value="AMP_BINDING"/>
    <property type="match status" value="1"/>
</dbReference>
<dbReference type="RefSeq" id="WP_221337981.1">
    <property type="nucleotide sequence ID" value="NZ_BAAAWY010000031.1"/>
</dbReference>
<sequence>MQGNTNYVAALLDMLAAGPDRPALHWKNQSVSGAELRRRVIVAARVMRGVGIGADDVVGILTTTNSPDTLVARYAANLVGATVTHLRATNAALTLEQLPVDDQLDILRDTPTTMLVVDKANIERARQIRDRMPTPPAMAGFGALGTDFLDLTAHSGPAAIDWTVAEPTGTAMVTYTSGTTGRPKGIGRAFAVLAGIVAHAAASPDPAIMLVITPLSHSVSALADEALAAGGTLVLHESFDAGEVLQAVAEHRVTATYLATPQIYSILDHPAVGSTDLSSLREVGYGGCPASPDRLGQAVDVLGKVLIQTYGTTESAAITVLTPDEHLDTELRGTVGRPLPFVQIEVRDPETHSQLPAGEVGEICVKSMLMMDGYWGDAEQTDRTLRDGWLHTGDLGRVDDRGYVYLVGRMAEVIKTGGIKVHPTEIENALLAHSDVAQAAVFGVTDGDNVEHVYAAVVPRPGVNTSPEQLCTLVSAILTPAHVPAHIELLESMPMTDSGKPDKAKLKSLW</sequence>
<comment type="similarity">
    <text evidence="1">Belongs to the ATP-dependent AMP-binding enzyme family.</text>
</comment>
<keyword evidence="2 5" id="KW-0436">Ligase</keyword>
<reference evidence="5 6" key="1">
    <citation type="submission" date="2020-08" db="EMBL/GenBank/DDBJ databases">
        <title>Sequencing the genomes of 1000 actinobacteria strains.</title>
        <authorList>
            <person name="Klenk H.-P."/>
        </authorList>
    </citation>
    <scope>NUCLEOTIDE SEQUENCE [LARGE SCALE GENOMIC DNA]</scope>
    <source>
        <strain evidence="5 6">DSM 43851</strain>
    </source>
</reference>
<dbReference type="InterPro" id="IPR045851">
    <property type="entry name" value="AMP-bd_C_sf"/>
</dbReference>
<dbReference type="Pfam" id="PF00501">
    <property type="entry name" value="AMP-binding"/>
    <property type="match status" value="1"/>
</dbReference>
<feature type="domain" description="AMP-binding enzyme C-terminal" evidence="4">
    <location>
        <begin position="425"/>
        <end position="500"/>
    </location>
</feature>
<dbReference type="Gene3D" id="3.30.300.30">
    <property type="match status" value="1"/>
</dbReference>
<keyword evidence="6" id="KW-1185">Reference proteome</keyword>
<dbReference type="AlphaFoldDB" id="A0A7W9NFF1"/>
<dbReference type="PANTHER" id="PTHR24096">
    <property type="entry name" value="LONG-CHAIN-FATTY-ACID--COA LIGASE"/>
    <property type="match status" value="1"/>
</dbReference>